<evidence type="ECO:0000313" key="2">
    <source>
        <dbReference type="EMBL" id="KAF7761156.1"/>
    </source>
</evidence>
<dbReference type="Proteomes" id="UP000629468">
    <property type="component" value="Unassembled WGS sequence"/>
</dbReference>
<proteinExistence type="predicted"/>
<dbReference type="AlphaFoldDB" id="A0A8H7EWJ4"/>
<feature type="region of interest" description="Disordered" evidence="1">
    <location>
        <begin position="1"/>
        <end position="32"/>
    </location>
</feature>
<feature type="region of interest" description="Disordered" evidence="1">
    <location>
        <begin position="45"/>
        <end position="71"/>
    </location>
</feature>
<name>A0A8H7EWJ4_AGABI</name>
<evidence type="ECO:0000256" key="1">
    <source>
        <dbReference type="SAM" id="MobiDB-lite"/>
    </source>
</evidence>
<evidence type="ECO:0000313" key="3">
    <source>
        <dbReference type="Proteomes" id="UP000629468"/>
    </source>
</evidence>
<reference evidence="2 3" key="1">
    <citation type="journal article" name="Sci. Rep.">
        <title>Telomere-to-telomere assembled and centromere annotated genomes of the two main subspecies of the button mushroom Agaricus bisporus reveal especially polymorphic chromosome ends.</title>
        <authorList>
            <person name="Sonnenberg A.S.M."/>
            <person name="Sedaghat-Telgerd N."/>
            <person name="Lavrijssen B."/>
            <person name="Ohm R.A."/>
            <person name="Hendrickx P.M."/>
            <person name="Scholtmeijer K."/>
            <person name="Baars J.J.P."/>
            <person name="van Peer A."/>
        </authorList>
    </citation>
    <scope>NUCLEOTIDE SEQUENCE [LARGE SCALE GENOMIC DNA]</scope>
    <source>
        <strain evidence="2 3">H119_p4</strain>
    </source>
</reference>
<accession>A0A8H7EWJ4</accession>
<organism evidence="2 3">
    <name type="scientific">Agaricus bisporus var. burnettii</name>
    <dbReference type="NCBI Taxonomy" id="192524"/>
    <lineage>
        <taxon>Eukaryota</taxon>
        <taxon>Fungi</taxon>
        <taxon>Dikarya</taxon>
        <taxon>Basidiomycota</taxon>
        <taxon>Agaricomycotina</taxon>
        <taxon>Agaricomycetes</taxon>
        <taxon>Agaricomycetidae</taxon>
        <taxon>Agaricales</taxon>
        <taxon>Agaricineae</taxon>
        <taxon>Agaricaceae</taxon>
        <taxon>Agaricus</taxon>
    </lineage>
</organism>
<feature type="compositionally biased region" description="Basic and acidic residues" evidence="1">
    <location>
        <begin position="56"/>
        <end position="71"/>
    </location>
</feature>
<gene>
    <name evidence="2" type="ORF">Agabi119p4_10565</name>
</gene>
<sequence length="97" mass="10902">MSSRYQGIRREGKALKKAQSYSSTPSAPGKALEKHVLNNQALRKEMTDGHATAQKRRADDNANHEREKLRRLEVPSYSQEFDVEAPVFNLSDVLSGC</sequence>
<comment type="caution">
    <text evidence="2">The sequence shown here is derived from an EMBL/GenBank/DDBJ whole genome shotgun (WGS) entry which is preliminary data.</text>
</comment>
<protein>
    <submittedName>
        <fullName evidence="2">Uncharacterized protein</fullName>
    </submittedName>
</protein>
<dbReference type="EMBL" id="JABXXO010000014">
    <property type="protein sequence ID" value="KAF7761156.1"/>
    <property type="molecule type" value="Genomic_DNA"/>
</dbReference>